<dbReference type="RefSeq" id="WP_011490103.1">
    <property type="nucleotide sequence ID" value="NC_007951.1"/>
</dbReference>
<dbReference type="InterPro" id="IPR012337">
    <property type="entry name" value="RNaseH-like_sf"/>
</dbReference>
<dbReference type="EMBL" id="CP000270">
    <property type="protein sequence ID" value="ABE32677.1"/>
    <property type="molecule type" value="Genomic_DNA"/>
</dbReference>
<proteinExistence type="predicted"/>
<dbReference type="KEGG" id="bxe:Bxe_A0256"/>
<dbReference type="eggNOG" id="COG2801">
    <property type="taxonomic scope" value="Bacteria"/>
</dbReference>
<protein>
    <recommendedName>
        <fullName evidence="4">Integrase catalytic domain-containing protein</fullName>
    </recommendedName>
</protein>
<reference evidence="2 3" key="1">
    <citation type="journal article" date="2006" name="Proc. Natl. Acad. Sci. U.S.A.">
        <title>Burkholderia xenovorans LB400 harbors a multi-replicon, 9.73-Mbp genome shaped for versatility.</title>
        <authorList>
            <person name="Chain P.S."/>
            <person name="Denef V.J."/>
            <person name="Konstantinidis K.T."/>
            <person name="Vergez L.M."/>
            <person name="Agullo L."/>
            <person name="Reyes V.L."/>
            <person name="Hauser L."/>
            <person name="Cordova M."/>
            <person name="Gomez L."/>
            <person name="Gonzalez M."/>
            <person name="Land M."/>
            <person name="Lao V."/>
            <person name="Larimer F."/>
            <person name="LiPuma J.J."/>
            <person name="Mahenthiralingam E."/>
            <person name="Malfatti S.A."/>
            <person name="Marx C.J."/>
            <person name="Parnell J.J."/>
            <person name="Ramette A."/>
            <person name="Richardson P."/>
            <person name="Seeger M."/>
            <person name="Smith D."/>
            <person name="Spilker T."/>
            <person name="Sul W.J."/>
            <person name="Tsoi T.V."/>
            <person name="Ulrich L.E."/>
            <person name="Zhulin I.B."/>
            <person name="Tiedje J.M."/>
        </authorList>
    </citation>
    <scope>NUCLEOTIDE SEQUENCE [LARGE SCALE GENOMIC DNA]</scope>
    <source>
        <strain evidence="2 3">LB400</strain>
    </source>
</reference>
<evidence type="ECO:0008006" key="4">
    <source>
        <dbReference type="Google" id="ProtNLM"/>
    </source>
</evidence>
<feature type="compositionally biased region" description="Acidic residues" evidence="1">
    <location>
        <begin position="739"/>
        <end position="750"/>
    </location>
</feature>
<dbReference type="GO" id="GO:0003676">
    <property type="term" value="F:nucleic acid binding"/>
    <property type="evidence" value="ECO:0007669"/>
    <property type="project" value="InterPro"/>
</dbReference>
<organism evidence="2 3">
    <name type="scientific">Paraburkholderia xenovorans (strain LB400)</name>
    <dbReference type="NCBI Taxonomy" id="266265"/>
    <lineage>
        <taxon>Bacteria</taxon>
        <taxon>Pseudomonadati</taxon>
        <taxon>Pseudomonadota</taxon>
        <taxon>Betaproteobacteria</taxon>
        <taxon>Burkholderiales</taxon>
        <taxon>Burkholderiaceae</taxon>
        <taxon>Paraburkholderia</taxon>
    </lineage>
</organism>
<dbReference type="STRING" id="266265.Bxe_A0256"/>
<dbReference type="InterPro" id="IPR036397">
    <property type="entry name" value="RNaseH_sf"/>
</dbReference>
<keyword evidence="3" id="KW-1185">Reference proteome</keyword>
<gene>
    <name evidence="2" type="ORF">Bxe_A0256</name>
</gene>
<feature type="region of interest" description="Disordered" evidence="1">
    <location>
        <begin position="181"/>
        <end position="208"/>
    </location>
</feature>
<accession>Q13TB2</accession>
<sequence length="750" mass="84130">MEIDDIKFSRNENLVKSTAGRPSTVYRYIASSPTHIYVMEIGKQQKDGGLKLHSPPKTTLLRKAWKKCDALKWIEAKRLTRVEERGIPIQMKVATVAESKGEIECDELLAVKRDVIAYVNERHGPDWIWSKRAYSEAVKDAVVAFETSKKTIENWLEYDLFYGGHPYANMIHHWLKGAPGEPKPELRDEGGNLRPRGRPTDAELIDPDTRYRRHTCSAALHSKWQKFVRAEGLRTDDSLGVILDRFKLIQVAFNRDASGVMRAYPANRKLPRDSYMKDLGRPVLRKARDERAATRSNEPGGRRVLAGGSATLLANGDLNVLDLDATIAENFLRYGENEIYIDGAGKPTVLLAIDRGSDFILGWYVTYGYENGDCYRRCLFSAYTPKERELIRWNVPHLLPGMAYGQAAVVFVDRGPGMSEATQMAAVDRLNGDMKFARPGDPQAKGHAEGGMNWFQEALSNILGSTYTKGDDDRDRERRKNAKKQAVPLEVFMAALLTAIYIRNTSMPVKHLMTEDMVKKNIKPTPIAIYTYNKQLRGGDFAEDWPEEKIFRQLNDRLVLTATDGIVTLNKRQFSSPLLKAVARHHKIVRPTEEFAITVYSVANAPLHLLWDDPAGNLRALQATEQTTLGYPDSFKWQHDFINRINNANFQSALAHAQKAIDNAKRTSAAVVSAAQEKILKEANDRRLGRAKGPAKGTRQTAKAALDHADVQQFERAFDKSGSDAPAPAISSAFPTLVTDDDDEGSFLTD</sequence>
<dbReference type="KEGG" id="bxb:DR64_2421"/>
<evidence type="ECO:0000256" key="1">
    <source>
        <dbReference type="SAM" id="MobiDB-lite"/>
    </source>
</evidence>
<evidence type="ECO:0000313" key="2">
    <source>
        <dbReference type="EMBL" id="ABE32677.1"/>
    </source>
</evidence>
<dbReference type="Proteomes" id="UP000001817">
    <property type="component" value="Chromosome 1"/>
</dbReference>
<name>Q13TB2_PARXL</name>
<feature type="region of interest" description="Disordered" evidence="1">
    <location>
        <begin position="687"/>
        <end position="750"/>
    </location>
</feature>
<dbReference type="AlphaFoldDB" id="Q13TB2"/>
<dbReference type="OrthoDB" id="5439087at2"/>
<dbReference type="PATRIC" id="fig|266265.5.peg.4370"/>
<dbReference type="SUPFAM" id="SSF53098">
    <property type="entry name" value="Ribonuclease H-like"/>
    <property type="match status" value="1"/>
</dbReference>
<feature type="compositionally biased region" description="Basic and acidic residues" evidence="1">
    <location>
        <begin position="182"/>
        <end position="191"/>
    </location>
</feature>
<evidence type="ECO:0000313" key="3">
    <source>
        <dbReference type="Proteomes" id="UP000001817"/>
    </source>
</evidence>
<dbReference type="Gene3D" id="3.30.420.10">
    <property type="entry name" value="Ribonuclease H-like superfamily/Ribonuclease H"/>
    <property type="match status" value="1"/>
</dbReference>